<feature type="transmembrane region" description="Helical" evidence="10">
    <location>
        <begin position="321"/>
        <end position="344"/>
    </location>
</feature>
<evidence type="ECO:0000256" key="6">
    <source>
        <dbReference type="ARBA" id="ARBA00023053"/>
    </source>
</evidence>
<name>A0A444B8C1_9MICO</name>
<dbReference type="NCBIfam" id="TIGR00831">
    <property type="entry name" value="a_cpa1"/>
    <property type="match status" value="1"/>
</dbReference>
<evidence type="ECO:0000256" key="4">
    <source>
        <dbReference type="ARBA" id="ARBA00022692"/>
    </source>
</evidence>
<keyword evidence="7 10" id="KW-0406">Ion transport</keyword>
<sequence length="640" mass="67712">MPRRTKGGDNDRVDLALTLLAVAVASLLVHGIASRLGALAPLLLLAAGAAASFVPVVPDVTLSPEVVLVGLLPPLLYATAISTSLIDLKAQRVAIAGLSVGLVLFTALGVAVVASALLPIDFALAFALGAIVAPPDAVAATAVARSIGLPRRVVTLLEGESLLNDATALVSLRTALAAAGLAAGHGSHAVIDISVGSVTLDFLRAALGGAIIGFVAYKLIALVRRRIHEPVADTTVSFAAPFVAYLPAELMHSSGVIAVVTTGLLLGHRSPVLQDARSRLSERSNWASIQFILENAVFLVIGLQLASLVDDVRGSHLGLGRTLLVGLAVLVTVLVLRPLWVFPFRALRSLVSTREREVLSPRSEGVVVSWAGMRGVVTLAAALLLPPETPHRPTLVLIAMVVTIGTLLLQGTTLPTLSRALGVRGPDPREDALQEATVIQAAVGAGLRRLDELPDHDDGAVERLQQQARMRVNRVWERLGRGDAESPSDAYRRLRLPMLEAERTELLRIRDAGLVDREVLGEVLAALDVEESTLVSIGDRADAVRDAPLRAPERITGECEHQARLPECIAPRDAEGCEECLADGLTWLHLRVCLSCGHVGCCDSSHGHATAHFEQSGHPVMRSLEPGEAWRWCFVDGTLV</sequence>
<dbReference type="InterPro" id="IPR001607">
    <property type="entry name" value="Znf_UBP"/>
</dbReference>
<dbReference type="EMBL" id="PIPF01000003">
    <property type="protein sequence ID" value="RWU84643.1"/>
    <property type="molecule type" value="Genomic_DNA"/>
</dbReference>
<dbReference type="GO" id="GO:0015385">
    <property type="term" value="F:sodium:proton antiporter activity"/>
    <property type="evidence" value="ECO:0007669"/>
    <property type="project" value="InterPro"/>
</dbReference>
<dbReference type="Pfam" id="PF00999">
    <property type="entry name" value="Na_H_Exchanger"/>
    <property type="match status" value="1"/>
</dbReference>
<feature type="transmembrane region" description="Helical" evidence="10">
    <location>
        <begin position="12"/>
        <end position="29"/>
    </location>
</feature>
<evidence type="ECO:0000256" key="3">
    <source>
        <dbReference type="ARBA" id="ARBA00022475"/>
    </source>
</evidence>
<evidence type="ECO:0000256" key="8">
    <source>
        <dbReference type="ARBA" id="ARBA00023136"/>
    </source>
</evidence>
<dbReference type="Pfam" id="PF02148">
    <property type="entry name" value="zf-UBP"/>
    <property type="match status" value="1"/>
</dbReference>
<evidence type="ECO:0000313" key="13">
    <source>
        <dbReference type="Proteomes" id="UP000288711"/>
    </source>
</evidence>
<evidence type="ECO:0000256" key="7">
    <source>
        <dbReference type="ARBA" id="ARBA00023065"/>
    </source>
</evidence>
<evidence type="ECO:0000259" key="11">
    <source>
        <dbReference type="PROSITE" id="PS50271"/>
    </source>
</evidence>
<feature type="transmembrane region" description="Helical" evidence="10">
    <location>
        <begin position="122"/>
        <end position="144"/>
    </location>
</feature>
<comment type="function">
    <text evidence="10">Na(+)/H(+) antiporter that extrudes sodium in exchange for external protons.</text>
</comment>
<feature type="transmembrane region" description="Helical" evidence="10">
    <location>
        <begin position="287"/>
        <end position="309"/>
    </location>
</feature>
<dbReference type="GO" id="GO:0008270">
    <property type="term" value="F:zinc ion binding"/>
    <property type="evidence" value="ECO:0007669"/>
    <property type="project" value="InterPro"/>
</dbReference>
<comment type="caution">
    <text evidence="12">The sequence shown here is derived from an EMBL/GenBank/DDBJ whole genome shotgun (WGS) entry which is preliminary data.</text>
</comment>
<evidence type="ECO:0000256" key="1">
    <source>
        <dbReference type="ARBA" id="ARBA00004651"/>
    </source>
</evidence>
<proteinExistence type="inferred from homology"/>
<protein>
    <submittedName>
        <fullName evidence="12">Na+/H+ antiporter</fullName>
    </submittedName>
</protein>
<keyword evidence="4 10" id="KW-0812">Transmembrane</keyword>
<comment type="subcellular location">
    <subcellularLocation>
        <location evidence="1 10">Cell membrane</location>
        <topology evidence="1 10">Multi-pass membrane protein</topology>
    </subcellularLocation>
</comment>
<dbReference type="Gene3D" id="6.10.140.1330">
    <property type="match status" value="1"/>
</dbReference>
<dbReference type="GO" id="GO:0005886">
    <property type="term" value="C:plasma membrane"/>
    <property type="evidence" value="ECO:0007669"/>
    <property type="project" value="UniProtKB-SubCell"/>
</dbReference>
<keyword evidence="2 10" id="KW-0813">Transport</keyword>
<feature type="transmembrane region" description="Helical" evidence="10">
    <location>
        <begin position="93"/>
        <end position="116"/>
    </location>
</feature>
<dbReference type="AlphaFoldDB" id="A0A444B8C1"/>
<feature type="domain" description="UBP-type" evidence="11">
    <location>
        <begin position="557"/>
        <end position="640"/>
    </location>
</feature>
<dbReference type="PROSITE" id="PS50271">
    <property type="entry name" value="ZF_UBP"/>
    <property type="match status" value="1"/>
</dbReference>
<dbReference type="GO" id="GO:0015386">
    <property type="term" value="F:potassium:proton antiporter activity"/>
    <property type="evidence" value="ECO:0007669"/>
    <property type="project" value="TreeGrafter"/>
</dbReference>
<dbReference type="SMART" id="SM00290">
    <property type="entry name" value="ZnF_UBP"/>
    <property type="match status" value="1"/>
</dbReference>
<dbReference type="Gene3D" id="3.30.40.10">
    <property type="entry name" value="Zinc/RING finger domain, C3HC4 (zinc finger)"/>
    <property type="match status" value="1"/>
</dbReference>
<reference evidence="12 13" key="1">
    <citation type="journal article" date="2009" name="Int. J. Syst. Evol. Microbiol.">
        <title>Janibacter hoylei sp. nov., Bacillus isronensis sp. nov. and Bacillus aryabhattai sp. nov., isolated from cryotubes used for collecting air from the upper atmosphere.</title>
        <authorList>
            <person name="Shivaji S."/>
            <person name="Chaturvedi P."/>
            <person name="Begum Z."/>
            <person name="Pindi P.K."/>
            <person name="Manorama R."/>
            <person name="Padmanaban D.A."/>
            <person name="Shouche Y.S."/>
            <person name="Pawar S."/>
            <person name="Vaishampayan P."/>
            <person name="Dutt C.B."/>
            <person name="Datta G.N."/>
            <person name="Manchanda R.K."/>
            <person name="Rao U.R."/>
            <person name="Bhargava P.M."/>
            <person name="Narlikar J.V."/>
        </authorList>
    </citation>
    <scope>NUCLEOTIDE SEQUENCE [LARGE SCALE GENOMIC DNA]</scope>
    <source>
        <strain evidence="12 13">PVAS-1</strain>
    </source>
</reference>
<dbReference type="InterPro" id="IPR013083">
    <property type="entry name" value="Znf_RING/FYVE/PHD"/>
</dbReference>
<evidence type="ECO:0000256" key="5">
    <source>
        <dbReference type="ARBA" id="ARBA00022989"/>
    </source>
</evidence>
<feature type="transmembrane region" description="Helical" evidence="10">
    <location>
        <begin position="66"/>
        <end position="86"/>
    </location>
</feature>
<feature type="transmembrane region" description="Helical" evidence="10">
    <location>
        <begin position="391"/>
        <end position="409"/>
    </location>
</feature>
<evidence type="ECO:0000313" key="12">
    <source>
        <dbReference type="EMBL" id="RWU84643.1"/>
    </source>
</evidence>
<dbReference type="GO" id="GO:0098719">
    <property type="term" value="P:sodium ion import across plasma membrane"/>
    <property type="evidence" value="ECO:0007669"/>
    <property type="project" value="TreeGrafter"/>
</dbReference>
<dbReference type="GO" id="GO:0051453">
    <property type="term" value="P:regulation of intracellular pH"/>
    <property type="evidence" value="ECO:0007669"/>
    <property type="project" value="TreeGrafter"/>
</dbReference>
<keyword evidence="9 10" id="KW-0739">Sodium transport</keyword>
<keyword evidence="13" id="KW-1185">Reference proteome</keyword>
<dbReference type="PANTHER" id="PTHR10110:SF86">
    <property type="entry name" value="SODIUM_HYDROGEN EXCHANGER 7"/>
    <property type="match status" value="1"/>
</dbReference>
<keyword evidence="8 10" id="KW-0472">Membrane</keyword>
<feature type="transmembrane region" description="Helical" evidence="10">
    <location>
        <begin position="202"/>
        <end position="222"/>
    </location>
</feature>
<evidence type="ECO:0000256" key="10">
    <source>
        <dbReference type="RuleBase" id="RU366002"/>
    </source>
</evidence>
<keyword evidence="10" id="KW-0050">Antiport</keyword>
<evidence type="ECO:0000256" key="2">
    <source>
        <dbReference type="ARBA" id="ARBA00022448"/>
    </source>
</evidence>
<organism evidence="12 13">
    <name type="scientific">Janibacter hoylei PVAS-1</name>
    <dbReference type="NCBI Taxonomy" id="1210046"/>
    <lineage>
        <taxon>Bacteria</taxon>
        <taxon>Bacillati</taxon>
        <taxon>Actinomycetota</taxon>
        <taxon>Actinomycetes</taxon>
        <taxon>Micrococcales</taxon>
        <taxon>Intrasporangiaceae</taxon>
        <taxon>Janibacter</taxon>
    </lineage>
</organism>
<feature type="transmembrane region" description="Helical" evidence="10">
    <location>
        <begin position="36"/>
        <end position="54"/>
    </location>
</feature>
<keyword evidence="5 10" id="KW-1133">Transmembrane helix</keyword>
<dbReference type="OrthoDB" id="57886at2"/>
<dbReference type="Proteomes" id="UP000288711">
    <property type="component" value="Unassembled WGS sequence"/>
</dbReference>
<keyword evidence="3 10" id="KW-1003">Cell membrane</keyword>
<dbReference type="InterPro" id="IPR006153">
    <property type="entry name" value="Cation/H_exchanger_TM"/>
</dbReference>
<accession>A0A444B8C1</accession>
<dbReference type="InterPro" id="IPR018422">
    <property type="entry name" value="Cation/H_exchanger_CPA1"/>
</dbReference>
<gene>
    <name evidence="12" type="ORF">CWN80_03440</name>
</gene>
<dbReference type="SUPFAM" id="SSF57850">
    <property type="entry name" value="RING/U-box"/>
    <property type="match status" value="1"/>
</dbReference>
<comment type="similarity">
    <text evidence="10">Belongs to the monovalent cation:proton antiporter 1 (CPA1) transporter (TC 2.A.36) family.</text>
</comment>
<dbReference type="InterPro" id="IPR004705">
    <property type="entry name" value="Cation/H_exchanger_CPA1_bac"/>
</dbReference>
<comment type="caution">
    <text evidence="10">Lacks conserved residue(s) required for the propagation of feature annotation.</text>
</comment>
<feature type="transmembrane region" description="Helical" evidence="10">
    <location>
        <begin position="365"/>
        <end position="385"/>
    </location>
</feature>
<evidence type="ECO:0000256" key="9">
    <source>
        <dbReference type="ARBA" id="ARBA00023201"/>
    </source>
</evidence>
<keyword evidence="6 10" id="KW-0915">Sodium</keyword>
<dbReference type="PANTHER" id="PTHR10110">
    <property type="entry name" value="SODIUM/HYDROGEN EXCHANGER"/>
    <property type="match status" value="1"/>
</dbReference>